<evidence type="ECO:0000313" key="1">
    <source>
        <dbReference type="Proteomes" id="UP000095286"/>
    </source>
</evidence>
<dbReference type="WBParaSite" id="RSKR_0000415250.1">
    <property type="protein sequence ID" value="RSKR_0000415250.1"/>
    <property type="gene ID" value="RSKR_0000415250"/>
</dbReference>
<proteinExistence type="predicted"/>
<accession>A0AC35TTV0</accession>
<protein>
    <submittedName>
        <fullName evidence="2">Uncharacterized protein</fullName>
    </submittedName>
</protein>
<evidence type="ECO:0000313" key="2">
    <source>
        <dbReference type="WBParaSite" id="RSKR_0000415250.1"/>
    </source>
</evidence>
<dbReference type="Proteomes" id="UP000095286">
    <property type="component" value="Unplaced"/>
</dbReference>
<reference evidence="2" key="1">
    <citation type="submission" date="2016-11" db="UniProtKB">
        <authorList>
            <consortium name="WormBaseParasite"/>
        </authorList>
    </citation>
    <scope>IDENTIFICATION</scope>
    <source>
        <strain evidence="2">KR3021</strain>
    </source>
</reference>
<name>A0AC35TTV0_9BILA</name>
<organism evidence="1 2">
    <name type="scientific">Rhabditophanes sp. KR3021</name>
    <dbReference type="NCBI Taxonomy" id="114890"/>
    <lineage>
        <taxon>Eukaryota</taxon>
        <taxon>Metazoa</taxon>
        <taxon>Ecdysozoa</taxon>
        <taxon>Nematoda</taxon>
        <taxon>Chromadorea</taxon>
        <taxon>Rhabditida</taxon>
        <taxon>Tylenchina</taxon>
        <taxon>Panagrolaimomorpha</taxon>
        <taxon>Strongyloidoidea</taxon>
        <taxon>Alloionematidae</taxon>
        <taxon>Rhabditophanes</taxon>
    </lineage>
</organism>
<sequence>MMKRKFLSKIIKLLSKEVDEKKKARKLKDVRLKRKRAPSNLSNQLSHYEPMPTIFEVDELDSTDSISTLSDTFGESCRLSHRSSTSSTESLNLHNHYKPTFKLNSVSSVFSHSCSSLLNTTVFSNNVPTQAIF</sequence>